<keyword evidence="12" id="KW-0539">Nucleus</keyword>
<dbReference type="AlphaFoldDB" id="A0AAD5T6D1"/>
<dbReference type="EMBL" id="JADGJH010000818">
    <property type="protein sequence ID" value="KAJ3122329.1"/>
    <property type="molecule type" value="Genomic_DNA"/>
</dbReference>
<comment type="cofactor">
    <cofactor evidence="1">
        <name>Mg(2+)</name>
        <dbReference type="ChEBI" id="CHEBI:18420"/>
    </cofactor>
</comment>
<dbReference type="GO" id="GO:0004519">
    <property type="term" value="F:endonuclease activity"/>
    <property type="evidence" value="ECO:0007669"/>
    <property type="project" value="TreeGrafter"/>
</dbReference>
<dbReference type="InterPro" id="IPR029060">
    <property type="entry name" value="PIN-like_dom_sf"/>
</dbReference>
<dbReference type="GO" id="GO:0016075">
    <property type="term" value="P:rRNA catabolic process"/>
    <property type="evidence" value="ECO:0007669"/>
    <property type="project" value="TreeGrafter"/>
</dbReference>
<dbReference type="GO" id="GO:0006364">
    <property type="term" value="P:rRNA processing"/>
    <property type="evidence" value="ECO:0007669"/>
    <property type="project" value="UniProtKB-KW"/>
</dbReference>
<dbReference type="GO" id="GO:0000176">
    <property type="term" value="C:nuclear exosome (RNase complex)"/>
    <property type="evidence" value="ECO:0007669"/>
    <property type="project" value="UniProtKB-ARBA"/>
</dbReference>
<dbReference type="SUPFAM" id="SSF50249">
    <property type="entry name" value="Nucleic acid-binding proteins"/>
    <property type="match status" value="2"/>
</dbReference>
<dbReference type="Pfam" id="PF17216">
    <property type="entry name" value="Rrp44_CSD1"/>
    <property type="match status" value="1"/>
</dbReference>
<name>A0AAD5T6D1_9FUNG</name>
<evidence type="ECO:0000256" key="1">
    <source>
        <dbReference type="ARBA" id="ARBA00001946"/>
    </source>
</evidence>
<organism evidence="15 16">
    <name type="scientific">Physocladia obscura</name>
    <dbReference type="NCBI Taxonomy" id="109957"/>
    <lineage>
        <taxon>Eukaryota</taxon>
        <taxon>Fungi</taxon>
        <taxon>Fungi incertae sedis</taxon>
        <taxon>Chytridiomycota</taxon>
        <taxon>Chytridiomycota incertae sedis</taxon>
        <taxon>Chytridiomycetes</taxon>
        <taxon>Chytridiales</taxon>
        <taxon>Chytriomycetaceae</taxon>
        <taxon>Physocladia</taxon>
    </lineage>
</organism>
<comment type="subcellular location">
    <subcellularLocation>
        <location evidence="3">Cytoplasm</location>
    </subcellularLocation>
    <subcellularLocation>
        <location evidence="2">Nucleus</location>
    </subcellularLocation>
</comment>
<evidence type="ECO:0000259" key="14">
    <source>
        <dbReference type="SMART" id="SM00670"/>
    </source>
</evidence>
<dbReference type="Proteomes" id="UP001211907">
    <property type="component" value="Unassembled WGS sequence"/>
</dbReference>
<keyword evidence="16" id="KW-1185">Reference proteome</keyword>
<dbReference type="FunFam" id="3.40.50.1010:FF:000021">
    <property type="entry name" value="DIS3-like exonuclease 1 isoform X1"/>
    <property type="match status" value="1"/>
</dbReference>
<dbReference type="InterPro" id="IPR002716">
    <property type="entry name" value="PIN_dom"/>
</dbReference>
<dbReference type="FunFam" id="2.40.50.700:FF:000001">
    <property type="entry name" value="Exosome complex exonuclease exoribonuclease (Rrp44)"/>
    <property type="match status" value="1"/>
</dbReference>
<dbReference type="InterPro" id="IPR033771">
    <property type="entry name" value="Rrp44_CSD1"/>
</dbReference>
<comment type="caution">
    <text evidence="15">The sequence shown here is derived from an EMBL/GenBank/DDBJ whole genome shotgun (WGS) entry which is preliminary data.</text>
</comment>
<evidence type="ECO:0000256" key="11">
    <source>
        <dbReference type="ARBA" id="ARBA00022884"/>
    </source>
</evidence>
<evidence type="ECO:0000313" key="16">
    <source>
        <dbReference type="Proteomes" id="UP001211907"/>
    </source>
</evidence>
<evidence type="ECO:0000256" key="13">
    <source>
        <dbReference type="ARBA" id="ARBA00077930"/>
    </source>
</evidence>
<dbReference type="Gene3D" id="2.40.50.700">
    <property type="match status" value="1"/>
</dbReference>
<keyword evidence="6" id="KW-0698">rRNA processing</keyword>
<evidence type="ECO:0000313" key="15">
    <source>
        <dbReference type="EMBL" id="KAJ3122329.1"/>
    </source>
</evidence>
<dbReference type="GO" id="GO:0003723">
    <property type="term" value="F:RNA binding"/>
    <property type="evidence" value="ECO:0007669"/>
    <property type="project" value="UniProtKB-KW"/>
</dbReference>
<dbReference type="Pfam" id="PF13638">
    <property type="entry name" value="PIN_4"/>
    <property type="match status" value="1"/>
</dbReference>
<dbReference type="GO" id="GO:0019899">
    <property type="term" value="F:enzyme binding"/>
    <property type="evidence" value="ECO:0007669"/>
    <property type="project" value="UniProtKB-ARBA"/>
</dbReference>
<dbReference type="Gene3D" id="3.40.50.1010">
    <property type="entry name" value="5'-nuclease"/>
    <property type="match status" value="1"/>
</dbReference>
<evidence type="ECO:0000256" key="10">
    <source>
        <dbReference type="ARBA" id="ARBA00022839"/>
    </source>
</evidence>
<keyword evidence="10" id="KW-0269">Exonuclease</keyword>
<evidence type="ECO:0000256" key="9">
    <source>
        <dbReference type="ARBA" id="ARBA00022835"/>
    </source>
</evidence>
<dbReference type="Gene3D" id="2.40.50.690">
    <property type="match status" value="1"/>
</dbReference>
<dbReference type="SMART" id="SM00670">
    <property type="entry name" value="PINc"/>
    <property type="match status" value="1"/>
</dbReference>
<evidence type="ECO:0000256" key="8">
    <source>
        <dbReference type="ARBA" id="ARBA00022801"/>
    </source>
</evidence>
<accession>A0AAD5T6D1</accession>
<dbReference type="InterPro" id="IPR041505">
    <property type="entry name" value="Dis3_CSD2"/>
</dbReference>
<keyword evidence="9" id="KW-0271">Exosome</keyword>
<evidence type="ECO:0000256" key="4">
    <source>
        <dbReference type="ARBA" id="ARBA00005785"/>
    </source>
</evidence>
<dbReference type="Pfam" id="PF17849">
    <property type="entry name" value="OB_Dis3"/>
    <property type="match status" value="1"/>
</dbReference>
<keyword evidence="8" id="KW-0378">Hydrolase</keyword>
<comment type="similarity">
    <text evidence="4">Belongs to the RNR ribonuclease family.</text>
</comment>
<dbReference type="CDD" id="cd09862">
    <property type="entry name" value="PIN_Rrp44-like"/>
    <property type="match status" value="1"/>
</dbReference>
<evidence type="ECO:0000256" key="2">
    <source>
        <dbReference type="ARBA" id="ARBA00004123"/>
    </source>
</evidence>
<keyword evidence="11" id="KW-0694">RNA-binding</keyword>
<dbReference type="PANTHER" id="PTHR23355">
    <property type="entry name" value="RIBONUCLEASE"/>
    <property type="match status" value="1"/>
</dbReference>
<dbReference type="InterPro" id="IPR012340">
    <property type="entry name" value="NA-bd_OB-fold"/>
</dbReference>
<sequence length="525" mass="58777">MLQSKVHVRKTRRGGVIKVVKELYLRDDIHCGVAACGECNTLPVPTTPAPTPFLLASAASLAIAPPASTVVSTGARHYLLPDTNIFMHQIDLMEHKAFTNVIVLQTVLEELRHRSDSVYERVRALVKDSDKAFYVFSNEFSRDTFVKKLKDESPNDRNDRGITSYLAACLWYAKHVPGGTTVVLLTDDADNRRKATTAGLFAYSVREYVEGMKKFPELCDMIAVVDENVADEGKKFTYSDHITASQINAGLKSGAFCQGSMNISFHNFLEGSIFTTVNGEDTTVKIVGRSNLNRAMQGDIVAVKILPKSAWPRSNDNVVIEAEEDDESLDKIDPNTLLDPLTAGDLVGEDDSMEIDEKFAAASAKYDFVRTGCVVGIIQRKWRQYCGTIETPKGSSSNGQQSVFFWPMDKRIPKIRIRTRQARQISGQRIMVAIDAWPKNTRYPTGHFVKSLGAVGDRRTETDVILLEHDVRFMPFSKQVLSFLPAEGESWIVKKEDLAGRMDFRHLDVCSIDPPGLYFQYRRFI</sequence>
<feature type="domain" description="PIN" evidence="14">
    <location>
        <begin position="77"/>
        <end position="193"/>
    </location>
</feature>
<proteinExistence type="inferred from homology"/>
<reference evidence="15" key="1">
    <citation type="submission" date="2020-05" db="EMBL/GenBank/DDBJ databases">
        <title>Phylogenomic resolution of chytrid fungi.</title>
        <authorList>
            <person name="Stajich J.E."/>
            <person name="Amses K."/>
            <person name="Simmons R."/>
            <person name="Seto K."/>
            <person name="Myers J."/>
            <person name="Bonds A."/>
            <person name="Quandt C.A."/>
            <person name="Barry K."/>
            <person name="Liu P."/>
            <person name="Grigoriev I."/>
            <person name="Longcore J.E."/>
            <person name="James T.Y."/>
        </authorList>
    </citation>
    <scope>NUCLEOTIDE SEQUENCE</scope>
    <source>
        <strain evidence="15">JEL0513</strain>
    </source>
</reference>
<evidence type="ECO:0000256" key="5">
    <source>
        <dbReference type="ARBA" id="ARBA00022490"/>
    </source>
</evidence>
<gene>
    <name evidence="15" type="primary">DIS3</name>
    <name evidence="15" type="ORF">HK100_012037</name>
</gene>
<evidence type="ECO:0000256" key="7">
    <source>
        <dbReference type="ARBA" id="ARBA00022722"/>
    </source>
</evidence>
<dbReference type="PANTHER" id="PTHR23355:SF35">
    <property type="entry name" value="EXOSOME COMPLEX EXONUCLEASE RRP44"/>
    <property type="match status" value="1"/>
</dbReference>
<keyword evidence="5" id="KW-0963">Cytoplasm</keyword>
<evidence type="ECO:0000256" key="12">
    <source>
        <dbReference type="ARBA" id="ARBA00023242"/>
    </source>
</evidence>
<dbReference type="SUPFAM" id="SSF88723">
    <property type="entry name" value="PIN domain-like"/>
    <property type="match status" value="1"/>
</dbReference>
<dbReference type="GO" id="GO:0000175">
    <property type="term" value="F:3'-5'-RNA exonuclease activity"/>
    <property type="evidence" value="ECO:0007669"/>
    <property type="project" value="TreeGrafter"/>
</dbReference>
<dbReference type="GO" id="GO:0000177">
    <property type="term" value="C:cytoplasmic exosome (RNase complex)"/>
    <property type="evidence" value="ECO:0007669"/>
    <property type="project" value="TreeGrafter"/>
</dbReference>
<dbReference type="InterPro" id="IPR050180">
    <property type="entry name" value="RNR_Ribonuclease"/>
</dbReference>
<evidence type="ECO:0000256" key="3">
    <source>
        <dbReference type="ARBA" id="ARBA00004496"/>
    </source>
</evidence>
<evidence type="ECO:0000256" key="6">
    <source>
        <dbReference type="ARBA" id="ARBA00022552"/>
    </source>
</evidence>
<dbReference type="GO" id="GO:0071031">
    <property type="term" value="P:nuclear mRNA surveillance of mRNA 3'-end processing"/>
    <property type="evidence" value="ECO:0007669"/>
    <property type="project" value="TreeGrafter"/>
</dbReference>
<keyword evidence="7" id="KW-0540">Nuclease</keyword>
<protein>
    <recommendedName>
        <fullName evidence="13">Ribosomal RNA-processing protein 44</fullName>
    </recommendedName>
</protein>